<dbReference type="PANTHER" id="PTHR10900">
    <property type="entry name" value="PERIOSTIN-RELATED"/>
    <property type="match status" value="1"/>
</dbReference>
<comment type="caution">
    <text evidence="3">The sequence shown here is derived from an EMBL/GenBank/DDBJ whole genome shotgun (WGS) entry which is preliminary data.</text>
</comment>
<feature type="domain" description="FAS1" evidence="2">
    <location>
        <begin position="182"/>
        <end position="324"/>
    </location>
</feature>
<dbReference type="InterPro" id="IPR000782">
    <property type="entry name" value="FAS1_domain"/>
</dbReference>
<evidence type="ECO:0000313" key="3">
    <source>
        <dbReference type="EMBL" id="MFD2550365.1"/>
    </source>
</evidence>
<sequence>MKTLTALKRLSAALLVVLFVASCSSDDDNNVPTPTPQLNNIVDLASANPDLSSLVSALQAADGNLVSVLQGSGPFTVLAPTNEAFASFLADNGFASLDAVPTDVLSQILLNHVISGSISSSNLISQGSGYASTNATGVGDASMSLYFNTSNGVVFNGVSTVTTADIFASNGLIHVVDAVIGLPDVVDFANANPNLDGLSAALLAADGNLDTVLRGDGPFTVLAPDNNAFSTFLDDNGLNNLGAVPTDLLADILLNHVVSGAVFSGDLANLGAGYTNTNSVGPNGNNLSLYFNTSNGVVFNGTSTVSAANIVAKNGVIHVVDAVIGIPTVVTFATADPNFSTLVQALTALTPATDFASILSRTEGGNPDGINPEFTVFAPTNAAFAALPAIPDEPALTDILLYHVVKEANVTSGDLTNPGDTVPTTLQGGSFTITLPGTNGNIADVTDGSGASDIGIIAVDVQAGNGVIHVLNKVMLPN</sequence>
<dbReference type="Proteomes" id="UP001597472">
    <property type="component" value="Unassembled WGS sequence"/>
</dbReference>
<dbReference type="InterPro" id="IPR050904">
    <property type="entry name" value="Adhesion/Biosynth-related"/>
</dbReference>
<dbReference type="SMART" id="SM00554">
    <property type="entry name" value="FAS1"/>
    <property type="match status" value="3"/>
</dbReference>
<evidence type="ECO:0000256" key="1">
    <source>
        <dbReference type="SAM" id="SignalP"/>
    </source>
</evidence>
<dbReference type="InterPro" id="IPR036378">
    <property type="entry name" value="FAS1_dom_sf"/>
</dbReference>
<feature type="chain" id="PRO_5047266602" evidence="1">
    <location>
        <begin position="26"/>
        <end position="478"/>
    </location>
</feature>
<feature type="domain" description="FAS1" evidence="2">
    <location>
        <begin position="326"/>
        <end position="475"/>
    </location>
</feature>
<dbReference type="SUPFAM" id="SSF82153">
    <property type="entry name" value="FAS1 domain"/>
    <property type="match status" value="3"/>
</dbReference>
<dbReference type="Pfam" id="PF02469">
    <property type="entry name" value="Fasciclin"/>
    <property type="match status" value="3"/>
</dbReference>
<dbReference type="Gene3D" id="2.30.180.10">
    <property type="entry name" value="FAS1 domain"/>
    <property type="match status" value="3"/>
</dbReference>
<protein>
    <submittedName>
        <fullName evidence="3">Fasciclin domain-containing protein</fullName>
    </submittedName>
</protein>
<name>A0ABW5KPN5_9FLAO</name>
<feature type="domain" description="FAS1" evidence="2">
    <location>
        <begin position="38"/>
        <end position="180"/>
    </location>
</feature>
<dbReference type="PRINTS" id="PR00173">
    <property type="entry name" value="EDTRNSPORT"/>
</dbReference>
<dbReference type="RefSeq" id="WP_376891110.1">
    <property type="nucleotide sequence ID" value="NZ_JBHULS010000001.1"/>
</dbReference>
<keyword evidence="4" id="KW-1185">Reference proteome</keyword>
<accession>A0ABW5KPN5</accession>
<gene>
    <name evidence="3" type="ORF">ACFSQP_00925</name>
</gene>
<evidence type="ECO:0000259" key="2">
    <source>
        <dbReference type="PROSITE" id="PS50213"/>
    </source>
</evidence>
<dbReference type="PROSITE" id="PS51257">
    <property type="entry name" value="PROKAR_LIPOPROTEIN"/>
    <property type="match status" value="1"/>
</dbReference>
<proteinExistence type="predicted"/>
<reference evidence="4" key="1">
    <citation type="journal article" date="2019" name="Int. J. Syst. Evol. Microbiol.">
        <title>The Global Catalogue of Microorganisms (GCM) 10K type strain sequencing project: providing services to taxonomists for standard genome sequencing and annotation.</title>
        <authorList>
            <consortium name="The Broad Institute Genomics Platform"/>
            <consortium name="The Broad Institute Genome Sequencing Center for Infectious Disease"/>
            <person name="Wu L."/>
            <person name="Ma J."/>
        </authorList>
    </citation>
    <scope>NUCLEOTIDE SEQUENCE [LARGE SCALE GENOMIC DNA]</scope>
    <source>
        <strain evidence="4">KCTC 42587</strain>
    </source>
</reference>
<dbReference type="PROSITE" id="PS50213">
    <property type="entry name" value="FAS1"/>
    <property type="match status" value="3"/>
</dbReference>
<keyword evidence="1" id="KW-0732">Signal</keyword>
<dbReference type="PANTHER" id="PTHR10900:SF77">
    <property type="entry name" value="FI19380P1"/>
    <property type="match status" value="1"/>
</dbReference>
<dbReference type="EMBL" id="JBHULS010000001">
    <property type="protein sequence ID" value="MFD2550365.1"/>
    <property type="molecule type" value="Genomic_DNA"/>
</dbReference>
<evidence type="ECO:0000313" key="4">
    <source>
        <dbReference type="Proteomes" id="UP001597472"/>
    </source>
</evidence>
<feature type="signal peptide" evidence="1">
    <location>
        <begin position="1"/>
        <end position="25"/>
    </location>
</feature>
<organism evidence="3 4">
    <name type="scientific">Bizionia sediminis</name>
    <dbReference type="NCBI Taxonomy" id="1737064"/>
    <lineage>
        <taxon>Bacteria</taxon>
        <taxon>Pseudomonadati</taxon>
        <taxon>Bacteroidota</taxon>
        <taxon>Flavobacteriia</taxon>
        <taxon>Flavobacteriales</taxon>
        <taxon>Flavobacteriaceae</taxon>
        <taxon>Bizionia</taxon>
    </lineage>
</organism>